<dbReference type="Proteomes" id="UP000280405">
    <property type="component" value="Unassembled WGS sequence"/>
</dbReference>
<reference evidence="2 3" key="1">
    <citation type="submission" date="2018-09" db="EMBL/GenBank/DDBJ databases">
        <title>The draft genome of Acinetobacter spp. strains.</title>
        <authorList>
            <person name="Qin J."/>
            <person name="Feng Y."/>
            <person name="Zong Z."/>
        </authorList>
    </citation>
    <scope>NUCLEOTIDE SEQUENCE [LARGE SCALE GENOMIC DNA]</scope>
    <source>
        <strain evidence="2 3">WCHAc060115</strain>
    </source>
</reference>
<proteinExistence type="predicted"/>
<evidence type="ECO:0000313" key="2">
    <source>
        <dbReference type="EMBL" id="RKG40020.1"/>
    </source>
</evidence>
<dbReference type="AlphaFoldDB" id="A0A3A8FAH9"/>
<keyword evidence="1" id="KW-0812">Transmembrane</keyword>
<protein>
    <submittedName>
        <fullName evidence="2">Uncharacterized protein</fullName>
    </submittedName>
</protein>
<name>A0A3A8FAH9_9GAMM</name>
<comment type="caution">
    <text evidence="2">The sequence shown here is derived from an EMBL/GenBank/DDBJ whole genome shotgun (WGS) entry which is preliminary data.</text>
</comment>
<evidence type="ECO:0000256" key="1">
    <source>
        <dbReference type="SAM" id="Phobius"/>
    </source>
</evidence>
<feature type="transmembrane region" description="Helical" evidence="1">
    <location>
        <begin position="6"/>
        <end position="27"/>
    </location>
</feature>
<accession>A0A3A8FAH9</accession>
<dbReference type="RefSeq" id="WP_120382822.1">
    <property type="nucleotide sequence ID" value="NZ_RAXT01000003.1"/>
</dbReference>
<dbReference type="EMBL" id="RAXT01000003">
    <property type="protein sequence ID" value="RKG40020.1"/>
    <property type="molecule type" value="Genomic_DNA"/>
</dbReference>
<evidence type="ECO:0000313" key="3">
    <source>
        <dbReference type="Proteomes" id="UP000280405"/>
    </source>
</evidence>
<keyword evidence="3" id="KW-1185">Reference proteome</keyword>
<keyword evidence="1" id="KW-0472">Membrane</keyword>
<sequence>MKIALIALVILSIVFLFGLVFMSFKLLRKAQKEELQQRRELRKTGDYQIHPQVAEEWKRLEQMKKNFEDQNNK</sequence>
<keyword evidence="1" id="KW-1133">Transmembrane helix</keyword>
<dbReference type="OrthoDB" id="6713372at2"/>
<gene>
    <name evidence="2" type="ORF">D7V20_02805</name>
</gene>
<organism evidence="2 3">
    <name type="scientific">Acinetobacter rongchengensis</name>
    <dbReference type="NCBI Taxonomy" id="2419601"/>
    <lineage>
        <taxon>Bacteria</taxon>
        <taxon>Pseudomonadati</taxon>
        <taxon>Pseudomonadota</taxon>
        <taxon>Gammaproteobacteria</taxon>
        <taxon>Moraxellales</taxon>
        <taxon>Moraxellaceae</taxon>
        <taxon>Acinetobacter</taxon>
    </lineage>
</organism>